<keyword evidence="1" id="KW-0472">Membrane</keyword>
<accession>A0A1V0HKQ8</accession>
<evidence type="ECO:0000256" key="1">
    <source>
        <dbReference type="SAM" id="Phobius"/>
    </source>
</evidence>
<name>A0A1V0HKQ8_9ENTR</name>
<protein>
    <submittedName>
        <fullName evidence="2">Uncharacterized protein</fullName>
    </submittedName>
</protein>
<dbReference type="EMBL" id="CP012839">
    <property type="protein sequence ID" value="ARC53403.1"/>
    <property type="molecule type" value="Genomic_DNA"/>
</dbReference>
<organism evidence="2 3">
    <name type="scientific">Candidatus Riesia pediculischaeffi</name>
    <dbReference type="NCBI Taxonomy" id="428411"/>
    <lineage>
        <taxon>Bacteria</taxon>
        <taxon>Pseudomonadati</taxon>
        <taxon>Pseudomonadota</taxon>
        <taxon>Gammaproteobacteria</taxon>
        <taxon>Enterobacterales</taxon>
        <taxon>Enterobacteriaceae</taxon>
        <taxon>Candidatus Riesia</taxon>
    </lineage>
</organism>
<feature type="transmembrane region" description="Helical" evidence="1">
    <location>
        <begin position="68"/>
        <end position="90"/>
    </location>
</feature>
<reference evidence="2 3" key="1">
    <citation type="submission" date="2015-10" db="EMBL/GenBank/DDBJ databases">
        <title>Survey of human and primate louse endosymbionts.</title>
        <authorList>
            <person name="Boyd B.M."/>
        </authorList>
    </citation>
    <scope>NUCLEOTIDE SEQUENCE [LARGE SCALE GENOMIC DNA]</scope>
    <source>
        <strain evidence="2 3">PTSK</strain>
    </source>
</reference>
<keyword evidence="3" id="KW-1185">Reference proteome</keyword>
<proteinExistence type="predicted"/>
<sequence length="98" mass="11620">MNQLKKFLSYSFTCFLVTTTPFFFMLFSTKTTRCLVIIVSVLALVIRTIFHFSFFSDSYFSKEKIYKISFLVFVMTIALIFFSGSLWIMYHLKINMLN</sequence>
<dbReference type="STRING" id="428411.AOQ87_01910"/>
<evidence type="ECO:0000313" key="3">
    <source>
        <dbReference type="Proteomes" id="UP000242793"/>
    </source>
</evidence>
<feature type="transmembrane region" description="Helical" evidence="1">
    <location>
        <begin position="7"/>
        <end position="29"/>
    </location>
</feature>
<gene>
    <name evidence="2" type="ORF">AOQ87_01910</name>
</gene>
<feature type="transmembrane region" description="Helical" evidence="1">
    <location>
        <begin position="35"/>
        <end position="56"/>
    </location>
</feature>
<keyword evidence="1" id="KW-1133">Transmembrane helix</keyword>
<dbReference type="Proteomes" id="UP000242793">
    <property type="component" value="Chromosome"/>
</dbReference>
<dbReference type="AlphaFoldDB" id="A0A1V0HKQ8"/>
<evidence type="ECO:0000313" key="2">
    <source>
        <dbReference type="EMBL" id="ARC53403.1"/>
    </source>
</evidence>
<keyword evidence="1" id="KW-0812">Transmembrane</keyword>
<dbReference type="KEGG" id="rped:AOQ87_01910"/>